<protein>
    <submittedName>
        <fullName evidence="1">Uncharacterized protein</fullName>
    </submittedName>
</protein>
<dbReference type="Proteomes" id="UP001375539">
    <property type="component" value="Unassembled WGS sequence"/>
</dbReference>
<name>A0ACC6QHS8_9ACTN</name>
<organism evidence="1 2">
    <name type="scientific">Streptomyces pratisoli</name>
    <dbReference type="NCBI Taxonomy" id="3139917"/>
    <lineage>
        <taxon>Bacteria</taxon>
        <taxon>Bacillati</taxon>
        <taxon>Actinomycetota</taxon>
        <taxon>Actinomycetes</taxon>
        <taxon>Kitasatosporales</taxon>
        <taxon>Streptomycetaceae</taxon>
        <taxon>Streptomyces</taxon>
    </lineage>
</organism>
<gene>
    <name evidence="1" type="ORF">WKI58_14955</name>
</gene>
<sequence>MNAGSAHGRFLSVRGRGYRLDQVDRYVAGLARDRDEAWERAARLTLLVKKLAAEADGLRQFAEALGRQTYAPLGPRAQEVLTLAENEAAAVRGMAREEAQTLCEAAEAGARRTRELAGEQAAEVREEADARARRALRSARTTAEEMVEAARVEAAAERGEALAVMEASGRRAAGMLKELDRERVARRYETERELAARQAASAERYAELTADAQARLAEAVCAFAEAEETARHGQEDAEVLAARLIEDARVQAARIARETDRVLRDHVRRAEEIHAHLDHIRTGLAALTDRPPTRD</sequence>
<proteinExistence type="predicted"/>
<dbReference type="EMBL" id="JBBKAI010000002">
    <property type="protein sequence ID" value="MEJ8657809.1"/>
    <property type="molecule type" value="Genomic_DNA"/>
</dbReference>
<evidence type="ECO:0000313" key="2">
    <source>
        <dbReference type="Proteomes" id="UP001375539"/>
    </source>
</evidence>
<keyword evidence="2" id="KW-1185">Reference proteome</keyword>
<comment type="caution">
    <text evidence="1">The sequence shown here is derived from an EMBL/GenBank/DDBJ whole genome shotgun (WGS) entry which is preliminary data.</text>
</comment>
<reference evidence="1" key="1">
    <citation type="submission" date="2024-03" db="EMBL/GenBank/DDBJ databases">
        <title>Novel Streptomyces species of biotechnological and ecological value are a feature of Machair soil.</title>
        <authorList>
            <person name="Prole J.R."/>
            <person name="Goodfellow M."/>
            <person name="Allenby N."/>
            <person name="Ward A.C."/>
        </authorList>
    </citation>
    <scope>NUCLEOTIDE SEQUENCE</scope>
    <source>
        <strain evidence="1">MS1.AVA.4</strain>
    </source>
</reference>
<accession>A0ACC6QHS8</accession>
<evidence type="ECO:0000313" key="1">
    <source>
        <dbReference type="EMBL" id="MEJ8657809.1"/>
    </source>
</evidence>